<dbReference type="EC" id="7.2.2.8" evidence="3"/>
<dbReference type="PRINTS" id="PR00942">
    <property type="entry name" value="CUATPASEI"/>
</dbReference>
<dbReference type="Pfam" id="PF00403">
    <property type="entry name" value="HMA"/>
    <property type="match status" value="2"/>
</dbReference>
<keyword evidence="6 23" id="KW-1003">Cell membrane</keyword>
<dbReference type="NCBIfam" id="TIGR00003">
    <property type="entry name" value="copper ion binding protein"/>
    <property type="match status" value="2"/>
</dbReference>
<dbReference type="PANTHER" id="PTHR43520">
    <property type="entry name" value="ATP7, ISOFORM B"/>
    <property type="match status" value="1"/>
</dbReference>
<dbReference type="SUPFAM" id="SSF81653">
    <property type="entry name" value="Calcium ATPase, transduction domain A"/>
    <property type="match status" value="1"/>
</dbReference>
<protein>
    <recommendedName>
        <fullName evidence="4">Copper-exporting P-type ATPase</fullName>
        <ecNumber evidence="3">7.2.2.8</ecNumber>
    </recommendedName>
    <alternativeName>
        <fullName evidence="20">Copper-exporting P-type ATPase A</fullName>
    </alternativeName>
    <alternativeName>
        <fullName evidence="21">Cu(+)-exporting ATPase</fullName>
    </alternativeName>
</protein>
<dbReference type="GO" id="GO:0005524">
    <property type="term" value="F:ATP binding"/>
    <property type="evidence" value="ECO:0007669"/>
    <property type="project" value="UniProtKB-UniRule"/>
</dbReference>
<dbReference type="SFLD" id="SFLDF00027">
    <property type="entry name" value="p-type_atpase"/>
    <property type="match status" value="1"/>
</dbReference>
<keyword evidence="16 23" id="KW-1133">Transmembrane helix</keyword>
<evidence type="ECO:0000256" key="9">
    <source>
        <dbReference type="ARBA" id="ARBA00022723"/>
    </source>
</evidence>
<dbReference type="KEGG" id="pmar:B0X71_09170"/>
<evidence type="ECO:0000313" key="27">
    <source>
        <dbReference type="Proteomes" id="UP000188184"/>
    </source>
</evidence>
<dbReference type="Pfam" id="PF00702">
    <property type="entry name" value="Hydrolase"/>
    <property type="match status" value="1"/>
</dbReference>
<dbReference type="SUPFAM" id="SSF56784">
    <property type="entry name" value="HAD-like"/>
    <property type="match status" value="1"/>
</dbReference>
<dbReference type="GO" id="GO:0043682">
    <property type="term" value="F:P-type divalent copper transporter activity"/>
    <property type="evidence" value="ECO:0007669"/>
    <property type="project" value="TreeGrafter"/>
</dbReference>
<comment type="similarity">
    <text evidence="2 23">Belongs to the cation transport ATPase (P-type) (TC 3.A.3) family. Type IB subfamily.</text>
</comment>
<evidence type="ECO:0000256" key="6">
    <source>
        <dbReference type="ARBA" id="ARBA00022475"/>
    </source>
</evidence>
<dbReference type="Gene3D" id="3.40.50.1000">
    <property type="entry name" value="HAD superfamily/HAD-like"/>
    <property type="match status" value="1"/>
</dbReference>
<dbReference type="NCBIfam" id="TIGR01525">
    <property type="entry name" value="ATPase-IB_hvy"/>
    <property type="match status" value="1"/>
</dbReference>
<feature type="transmembrane region" description="Helical" evidence="23">
    <location>
        <begin position="231"/>
        <end position="254"/>
    </location>
</feature>
<keyword evidence="5" id="KW-0813">Transport</keyword>
<dbReference type="SUPFAM" id="SSF55008">
    <property type="entry name" value="HMA, heavy metal-associated domain"/>
    <property type="match status" value="2"/>
</dbReference>
<comment type="catalytic activity">
    <reaction evidence="22">
        <text>Cu(+)(in) + ATP + H2O = Cu(+)(out) + ADP + phosphate + H(+)</text>
        <dbReference type="Rhea" id="RHEA:25792"/>
        <dbReference type="ChEBI" id="CHEBI:15377"/>
        <dbReference type="ChEBI" id="CHEBI:15378"/>
        <dbReference type="ChEBI" id="CHEBI:30616"/>
        <dbReference type="ChEBI" id="CHEBI:43474"/>
        <dbReference type="ChEBI" id="CHEBI:49552"/>
        <dbReference type="ChEBI" id="CHEBI:456216"/>
        <dbReference type="EC" id="7.2.2.8"/>
    </reaction>
</comment>
<dbReference type="FunFam" id="3.40.50.1000:FF:000144">
    <property type="entry name" value="copper-transporting ATPase 1 isoform X2"/>
    <property type="match status" value="1"/>
</dbReference>
<dbReference type="PRINTS" id="PR00943">
    <property type="entry name" value="CUATPASE"/>
</dbReference>
<dbReference type="Gene3D" id="3.30.70.100">
    <property type="match status" value="2"/>
</dbReference>
<keyword evidence="14" id="KW-0460">Magnesium</keyword>
<dbReference type="PANTHER" id="PTHR43520:SF8">
    <property type="entry name" value="P-TYPE CU(+) TRANSPORTER"/>
    <property type="match status" value="1"/>
</dbReference>
<dbReference type="NCBIfam" id="TIGR01494">
    <property type="entry name" value="ATPase_P-type"/>
    <property type="match status" value="1"/>
</dbReference>
<keyword evidence="13 23" id="KW-0067">ATP-binding</keyword>
<keyword evidence="9 23" id="KW-0479">Metal-binding</keyword>
<feature type="domain" description="HMA" evidence="25">
    <location>
        <begin position="19"/>
        <end position="76"/>
    </location>
</feature>
<feature type="transmembrane region" description="Helical" evidence="23">
    <location>
        <begin position="774"/>
        <end position="794"/>
    </location>
</feature>
<dbReference type="FunFam" id="3.30.70.100:FF:000005">
    <property type="entry name" value="Copper-exporting P-type ATPase A"/>
    <property type="match status" value="2"/>
</dbReference>
<dbReference type="InterPro" id="IPR023298">
    <property type="entry name" value="ATPase_P-typ_TM_dom_sf"/>
</dbReference>
<gene>
    <name evidence="26" type="ORF">B0X71_09170</name>
</gene>
<sequence length="802" mass="85575">MTKQSQEIGESQRRITLGITGMTCAACSNRVEKSLAKVDGVQSAAVNPANERATVVFDESKTNVDELIKRVEKTGYGVTEERIELSLSGMTCAACSTRIEKVLNKTDGVIQANVNLASEKATVNYINGKTDVDTLIGKIKKIGYDAKPAVKENAEAEKAAKEQQYKKQRNAFIVGAVISIPFLIAMIGEFTGNHALMMPGCLQFLLATIVQFTIGWRFIRGAYNALRGGSANMDVLVALGTLAAYLYSSVLWLLGAESGFYFEASVIIITLIILGKVLEARAKGQTSEALKKLMGLQAKTAHVIRNGETVDVPVEDVQTGDLLLIKSGEKIPVDGEIIEGQTTVDESMLTGESLPVEKEQGDMLIGATINKHGSVRMKATKVGKDTALAQIIRMVEEAQGSKAPIQDLADKISGIFVPIVIGIAILTFLVTYFLVGFSPALISAVAVLVIACPCALGLATPTAIMVGTGKGAEHGVLIKGAEYLQLVREMDAIVLDKTGTITKGEPEVTDVKAFETDEEELLRLVASAETGSEHPLGQSIIQKAKEQGIRLSNARNFEAVPGHGIYATIEGRKMSVGNKKLMERENVLLTSVKAEIEALEEKGKTVMMAAEEGRLLGYVAVADTVKESSRQAISELRALDIEVIMMTGDNERTAQAIAAEVGVDRVLAEVLPEGKAEEVEKLKQEGKKVAMVGDGINDAPALATADVGIAIGTGTDVAIEAADITLMSGDLLAIVETIQLSQATMRKIKQNLGWAFGYNVILIPVAAFGLLNPILAGAAMAFSSVSVVTNTLFLKRWKPSHT</sequence>
<evidence type="ECO:0000256" key="8">
    <source>
        <dbReference type="ARBA" id="ARBA00022692"/>
    </source>
</evidence>
<dbReference type="Gene3D" id="3.40.1110.10">
    <property type="entry name" value="Calcium-transporting ATPase, cytoplasmic domain N"/>
    <property type="match status" value="1"/>
</dbReference>
<dbReference type="InterPro" id="IPR008250">
    <property type="entry name" value="ATPase_P-typ_transduc_dom_A_sf"/>
</dbReference>
<evidence type="ECO:0000256" key="13">
    <source>
        <dbReference type="ARBA" id="ARBA00022840"/>
    </source>
</evidence>
<dbReference type="InterPro" id="IPR059000">
    <property type="entry name" value="ATPase_P-type_domA"/>
</dbReference>
<keyword evidence="27" id="KW-1185">Reference proteome</keyword>
<evidence type="ECO:0000259" key="25">
    <source>
        <dbReference type="Pfam" id="PF00403"/>
    </source>
</evidence>
<dbReference type="GO" id="GO:0055070">
    <property type="term" value="P:copper ion homeostasis"/>
    <property type="evidence" value="ECO:0007669"/>
    <property type="project" value="TreeGrafter"/>
</dbReference>
<evidence type="ECO:0000256" key="17">
    <source>
        <dbReference type="ARBA" id="ARBA00023008"/>
    </source>
</evidence>
<dbReference type="PRINTS" id="PR00119">
    <property type="entry name" value="CATATPASE"/>
</dbReference>
<dbReference type="NCBIfam" id="TIGR01511">
    <property type="entry name" value="ATPase-IB1_Cu"/>
    <property type="match status" value="1"/>
</dbReference>
<keyword evidence="8 23" id="KW-0812">Transmembrane</keyword>
<feature type="transmembrane region" description="Helical" evidence="23">
    <location>
        <begin position="196"/>
        <end position="219"/>
    </location>
</feature>
<dbReference type="CDD" id="cd00371">
    <property type="entry name" value="HMA"/>
    <property type="match status" value="2"/>
</dbReference>
<keyword evidence="11 23" id="KW-0547">Nucleotide-binding</keyword>
<reference evidence="26 27" key="1">
    <citation type="submission" date="2017-02" db="EMBL/GenBank/DDBJ databases">
        <title>The complete genomic sequence of a novel cold adapted crude oil-degrading bacterium Planococcus qaidamina Y42.</title>
        <authorList>
            <person name="Yang R."/>
        </authorList>
    </citation>
    <scope>NUCLEOTIDE SEQUENCE [LARGE SCALE GENOMIC DNA]</scope>
    <source>
        <strain evidence="26 27">Y42</strain>
    </source>
</reference>
<feature type="transmembrane region" description="Helical" evidence="23">
    <location>
        <begin position="260"/>
        <end position="278"/>
    </location>
</feature>
<evidence type="ECO:0000256" key="23">
    <source>
        <dbReference type="RuleBase" id="RU362081"/>
    </source>
</evidence>
<keyword evidence="17" id="KW-0186">Copper</keyword>
<keyword evidence="19 23" id="KW-0472">Membrane</keyword>
<dbReference type="InterPro" id="IPR023214">
    <property type="entry name" value="HAD_sf"/>
</dbReference>
<dbReference type="InterPro" id="IPR036163">
    <property type="entry name" value="HMA_dom_sf"/>
</dbReference>
<dbReference type="Pfam" id="PF00122">
    <property type="entry name" value="E1-E2_ATPase"/>
    <property type="match status" value="1"/>
</dbReference>
<dbReference type="AlphaFoldDB" id="A0A1Q2KYF2"/>
<dbReference type="Proteomes" id="UP000188184">
    <property type="component" value="Chromosome"/>
</dbReference>
<organism evidence="26 27">
    <name type="scientific">Planococcus lenghuensis</name>
    <dbReference type="NCBI Taxonomy" id="2213202"/>
    <lineage>
        <taxon>Bacteria</taxon>
        <taxon>Bacillati</taxon>
        <taxon>Bacillota</taxon>
        <taxon>Bacilli</taxon>
        <taxon>Bacillales</taxon>
        <taxon>Caryophanaceae</taxon>
        <taxon>Planococcus</taxon>
    </lineage>
</organism>
<dbReference type="InterPro" id="IPR036412">
    <property type="entry name" value="HAD-like_sf"/>
</dbReference>
<proteinExistence type="inferred from homology"/>
<evidence type="ECO:0000313" key="26">
    <source>
        <dbReference type="EMBL" id="AQQ53231.1"/>
    </source>
</evidence>
<dbReference type="InterPro" id="IPR006122">
    <property type="entry name" value="HMA_Cu_ion-bd"/>
</dbReference>
<keyword evidence="10" id="KW-0677">Repeat</keyword>
<evidence type="ECO:0000256" key="15">
    <source>
        <dbReference type="ARBA" id="ARBA00022967"/>
    </source>
</evidence>
<evidence type="ECO:0000256" key="10">
    <source>
        <dbReference type="ARBA" id="ARBA00022737"/>
    </source>
</evidence>
<dbReference type="InterPro" id="IPR001757">
    <property type="entry name" value="P_typ_ATPase"/>
</dbReference>
<evidence type="ECO:0000256" key="3">
    <source>
        <dbReference type="ARBA" id="ARBA00012517"/>
    </source>
</evidence>
<evidence type="ECO:0000256" key="19">
    <source>
        <dbReference type="ARBA" id="ARBA00023136"/>
    </source>
</evidence>
<evidence type="ECO:0000256" key="18">
    <source>
        <dbReference type="ARBA" id="ARBA00023065"/>
    </source>
</evidence>
<evidence type="ECO:0000256" key="21">
    <source>
        <dbReference type="ARBA" id="ARBA00033239"/>
    </source>
</evidence>
<evidence type="ECO:0000256" key="16">
    <source>
        <dbReference type="ARBA" id="ARBA00022989"/>
    </source>
</evidence>
<evidence type="ECO:0000259" key="24">
    <source>
        <dbReference type="Pfam" id="PF00122"/>
    </source>
</evidence>
<dbReference type="EMBL" id="CP019640">
    <property type="protein sequence ID" value="AQQ53231.1"/>
    <property type="molecule type" value="Genomic_DNA"/>
</dbReference>
<dbReference type="SFLD" id="SFLDS00003">
    <property type="entry name" value="Haloacid_Dehalogenase"/>
    <property type="match status" value="1"/>
</dbReference>
<evidence type="ECO:0000256" key="20">
    <source>
        <dbReference type="ARBA" id="ARBA00029719"/>
    </source>
</evidence>
<dbReference type="SFLD" id="SFLDG00002">
    <property type="entry name" value="C1.7:_P-type_atpase_like"/>
    <property type="match status" value="1"/>
</dbReference>
<feature type="transmembrane region" description="Helical" evidence="23">
    <location>
        <begin position="415"/>
        <end position="435"/>
    </location>
</feature>
<dbReference type="InterPro" id="IPR006121">
    <property type="entry name" value="HMA_dom"/>
</dbReference>
<comment type="subcellular location">
    <subcellularLocation>
        <location evidence="1">Cell membrane</location>
        <topology evidence="1">Multi-pass membrane protein</topology>
    </subcellularLocation>
</comment>
<evidence type="ECO:0000256" key="1">
    <source>
        <dbReference type="ARBA" id="ARBA00004651"/>
    </source>
</evidence>
<evidence type="ECO:0000256" key="5">
    <source>
        <dbReference type="ARBA" id="ARBA00022448"/>
    </source>
</evidence>
<dbReference type="InterPro" id="IPR023299">
    <property type="entry name" value="ATPase_P-typ_cyto_dom_N"/>
</dbReference>
<dbReference type="OrthoDB" id="9766480at2"/>
<evidence type="ECO:0000256" key="7">
    <source>
        <dbReference type="ARBA" id="ARBA00022553"/>
    </source>
</evidence>
<dbReference type="CDD" id="cd02094">
    <property type="entry name" value="P-type_ATPase_Cu-like"/>
    <property type="match status" value="1"/>
</dbReference>
<dbReference type="GO" id="GO:0005886">
    <property type="term" value="C:plasma membrane"/>
    <property type="evidence" value="ECO:0007669"/>
    <property type="project" value="UniProtKB-SubCell"/>
</dbReference>
<feature type="transmembrane region" description="Helical" evidence="23">
    <location>
        <begin position="751"/>
        <end position="768"/>
    </location>
</feature>
<feature type="domain" description="P-type ATPase A" evidence="24">
    <location>
        <begin position="296"/>
        <end position="396"/>
    </location>
</feature>
<dbReference type="InterPro" id="IPR044492">
    <property type="entry name" value="P_typ_ATPase_HD_dom"/>
</dbReference>
<dbReference type="PROSITE" id="PS00154">
    <property type="entry name" value="ATPASE_E1_E2"/>
    <property type="match status" value="1"/>
</dbReference>
<feature type="transmembrane region" description="Helical" evidence="23">
    <location>
        <begin position="171"/>
        <end position="190"/>
    </location>
</feature>
<dbReference type="GO" id="GO:0005507">
    <property type="term" value="F:copper ion binding"/>
    <property type="evidence" value="ECO:0007669"/>
    <property type="project" value="InterPro"/>
</dbReference>
<dbReference type="PROSITE" id="PS01047">
    <property type="entry name" value="HMA_1"/>
    <property type="match status" value="1"/>
</dbReference>
<evidence type="ECO:0000256" key="11">
    <source>
        <dbReference type="ARBA" id="ARBA00022741"/>
    </source>
</evidence>
<keyword evidence="7" id="KW-0597">Phosphoprotein</keyword>
<name>A0A1Q2KYF2_9BACL</name>
<keyword evidence="12" id="KW-0187">Copper transport</keyword>
<evidence type="ECO:0000256" key="14">
    <source>
        <dbReference type="ARBA" id="ARBA00022842"/>
    </source>
</evidence>
<keyword evidence="15" id="KW-1278">Translocase</keyword>
<keyword evidence="18" id="KW-0406">Ion transport</keyword>
<dbReference type="InterPro" id="IPR017969">
    <property type="entry name" value="Heavy-metal-associated_CS"/>
</dbReference>
<dbReference type="GO" id="GO:0140581">
    <property type="term" value="F:P-type monovalent copper transporter activity"/>
    <property type="evidence" value="ECO:0007669"/>
    <property type="project" value="UniProtKB-EC"/>
</dbReference>
<evidence type="ECO:0000256" key="2">
    <source>
        <dbReference type="ARBA" id="ARBA00006024"/>
    </source>
</evidence>
<dbReference type="GO" id="GO:0016887">
    <property type="term" value="F:ATP hydrolysis activity"/>
    <property type="evidence" value="ECO:0007669"/>
    <property type="project" value="InterPro"/>
</dbReference>
<evidence type="ECO:0000256" key="12">
    <source>
        <dbReference type="ARBA" id="ARBA00022796"/>
    </source>
</evidence>
<evidence type="ECO:0000256" key="22">
    <source>
        <dbReference type="ARBA" id="ARBA00049289"/>
    </source>
</evidence>
<feature type="domain" description="HMA" evidence="25">
    <location>
        <begin position="85"/>
        <end position="145"/>
    </location>
</feature>
<dbReference type="InterPro" id="IPR018303">
    <property type="entry name" value="ATPase_P-typ_P_site"/>
</dbReference>
<feature type="transmembrane region" description="Helical" evidence="23">
    <location>
        <begin position="441"/>
        <end position="460"/>
    </location>
</feature>
<dbReference type="RefSeq" id="WP_077589117.1">
    <property type="nucleotide sequence ID" value="NZ_CP019640.1"/>
</dbReference>
<dbReference type="FunFam" id="2.70.150.10:FF:000020">
    <property type="entry name" value="Copper-exporting P-type ATPase A"/>
    <property type="match status" value="1"/>
</dbReference>
<dbReference type="InterPro" id="IPR027256">
    <property type="entry name" value="P-typ_ATPase_IB"/>
</dbReference>
<dbReference type="SUPFAM" id="SSF81665">
    <property type="entry name" value="Calcium ATPase, transmembrane domain M"/>
    <property type="match status" value="1"/>
</dbReference>
<evidence type="ECO:0000256" key="4">
    <source>
        <dbReference type="ARBA" id="ARBA00015102"/>
    </source>
</evidence>
<dbReference type="Gene3D" id="2.70.150.10">
    <property type="entry name" value="Calcium-transporting ATPase, cytoplasmic transduction domain A"/>
    <property type="match status" value="1"/>
</dbReference>
<accession>A0A1Q2KYF2</accession>